<organism evidence="3 4">
    <name type="scientific">Desulfovibrio litoralis DSM 11393</name>
    <dbReference type="NCBI Taxonomy" id="1121455"/>
    <lineage>
        <taxon>Bacteria</taxon>
        <taxon>Pseudomonadati</taxon>
        <taxon>Thermodesulfobacteriota</taxon>
        <taxon>Desulfovibrionia</taxon>
        <taxon>Desulfovibrionales</taxon>
        <taxon>Desulfovibrionaceae</taxon>
        <taxon>Desulfovibrio</taxon>
    </lineage>
</organism>
<dbReference type="InterPro" id="IPR002925">
    <property type="entry name" value="Dienelactn_hydro"/>
</dbReference>
<feature type="domain" description="Dienelactone hydrolase" evidence="2">
    <location>
        <begin position="84"/>
        <end position="176"/>
    </location>
</feature>
<dbReference type="Pfam" id="PF01738">
    <property type="entry name" value="DLH"/>
    <property type="match status" value="1"/>
</dbReference>
<dbReference type="RefSeq" id="WP_072696400.1">
    <property type="nucleotide sequence ID" value="NZ_FRDI01000003.1"/>
</dbReference>
<sequence>MIKKNYILLVLSLFLNLICFSELQAWPSKNNKEYAALYSTGGWIPDSSEGFELAVWLPSQKPSSFFELDGWNLLRFSSTVAEATHKYPLIIIAHDSIGNRFSLNDVATKLAASGFVVVAPTFIGDNLDDMSKALTLESLLIKPKQLVYTIETVLHSEEFGSHIDSSRIGLIGIGNGITPVLQLVGASLSEEGWSNYCPSGESSDFYCQPIVKSEVTQLITDLVAFKKTPEAFMLNPPLQSALFPKPEVKVEEVLPPLPPDHDKNIKDNTAKKNKKAKDKNKKNTASDNIDTIGTTELSEAEQQAVLAEQKQIDKMLNNKTQDKIIIKSVLLLTPGHSFLFSDESFKNVTLPIALVLAEDDELYPLENHGLPLTGKIGGMPEQVVFEKTDHYSLLAPLPKKLTALLPELSGRATLKQRAKIAEKRDSEILSFFKKTLGDGVELPVNIGNASAKTAEKTETNASAQLSSK</sequence>
<feature type="compositionally biased region" description="Basic residues" evidence="1">
    <location>
        <begin position="271"/>
        <end position="282"/>
    </location>
</feature>
<dbReference type="GO" id="GO:0016787">
    <property type="term" value="F:hydrolase activity"/>
    <property type="evidence" value="ECO:0007669"/>
    <property type="project" value="UniProtKB-KW"/>
</dbReference>
<feature type="region of interest" description="Disordered" evidence="1">
    <location>
        <begin position="252"/>
        <end position="288"/>
    </location>
</feature>
<keyword evidence="3" id="KW-0378">Hydrolase</keyword>
<dbReference type="EMBL" id="FRDI01000003">
    <property type="protein sequence ID" value="SHN55712.1"/>
    <property type="molecule type" value="Genomic_DNA"/>
</dbReference>
<proteinExistence type="predicted"/>
<dbReference type="STRING" id="1121455.SAMN02745728_00709"/>
<gene>
    <name evidence="3" type="ORF">SAMN02745728_00709</name>
</gene>
<dbReference type="Gene3D" id="3.40.50.1820">
    <property type="entry name" value="alpha/beta hydrolase"/>
    <property type="match status" value="1"/>
</dbReference>
<evidence type="ECO:0000313" key="4">
    <source>
        <dbReference type="Proteomes" id="UP000186469"/>
    </source>
</evidence>
<evidence type="ECO:0000313" key="3">
    <source>
        <dbReference type="EMBL" id="SHN55712.1"/>
    </source>
</evidence>
<reference evidence="3 4" key="1">
    <citation type="submission" date="2016-12" db="EMBL/GenBank/DDBJ databases">
        <authorList>
            <person name="Song W.-J."/>
            <person name="Kurnit D.M."/>
        </authorList>
    </citation>
    <scope>NUCLEOTIDE SEQUENCE [LARGE SCALE GENOMIC DNA]</scope>
    <source>
        <strain evidence="3 4">DSM 11393</strain>
    </source>
</reference>
<dbReference type="SUPFAM" id="SSF53474">
    <property type="entry name" value="alpha/beta-Hydrolases"/>
    <property type="match status" value="1"/>
</dbReference>
<keyword evidence="4" id="KW-1185">Reference proteome</keyword>
<evidence type="ECO:0000259" key="2">
    <source>
        <dbReference type="Pfam" id="PF01738"/>
    </source>
</evidence>
<feature type="compositionally biased region" description="Basic and acidic residues" evidence="1">
    <location>
        <begin position="259"/>
        <end position="270"/>
    </location>
</feature>
<dbReference type="OrthoDB" id="192696at2"/>
<dbReference type="Proteomes" id="UP000186469">
    <property type="component" value="Unassembled WGS sequence"/>
</dbReference>
<protein>
    <submittedName>
        <fullName evidence="3">Alpha/beta hydrolase family protein</fullName>
    </submittedName>
</protein>
<evidence type="ECO:0000256" key="1">
    <source>
        <dbReference type="SAM" id="MobiDB-lite"/>
    </source>
</evidence>
<name>A0A1M7SBU9_9BACT</name>
<accession>A0A1M7SBU9</accession>
<dbReference type="InterPro" id="IPR029058">
    <property type="entry name" value="AB_hydrolase_fold"/>
</dbReference>
<dbReference type="AlphaFoldDB" id="A0A1M7SBU9"/>